<evidence type="ECO:0000256" key="8">
    <source>
        <dbReference type="ARBA" id="ARBA00023012"/>
    </source>
</evidence>
<evidence type="ECO:0000256" key="2">
    <source>
        <dbReference type="ARBA" id="ARBA00012438"/>
    </source>
</evidence>
<dbReference type="PRINTS" id="PR00344">
    <property type="entry name" value="BCTRLSENSOR"/>
</dbReference>
<evidence type="ECO:0000256" key="3">
    <source>
        <dbReference type="ARBA" id="ARBA00022553"/>
    </source>
</evidence>
<keyword evidence="13" id="KW-1185">Reference proteome</keyword>
<dbReference type="InterPro" id="IPR038318">
    <property type="entry name" value="KdpD_sf"/>
</dbReference>
<dbReference type="Pfam" id="PF00512">
    <property type="entry name" value="HisKA"/>
    <property type="match status" value="1"/>
</dbReference>
<keyword evidence="5" id="KW-0547">Nucleotide-binding</keyword>
<dbReference type="InterPro" id="IPR036097">
    <property type="entry name" value="HisK_dim/P_sf"/>
</dbReference>
<dbReference type="Gene3D" id="3.30.565.10">
    <property type="entry name" value="Histidine kinase-like ATPase, C-terminal domain"/>
    <property type="match status" value="1"/>
</dbReference>
<dbReference type="InterPro" id="IPR004358">
    <property type="entry name" value="Sig_transdc_His_kin-like_C"/>
</dbReference>
<dbReference type="InterPro" id="IPR036890">
    <property type="entry name" value="HATPase_C_sf"/>
</dbReference>
<sequence>MASAPRPPAPLYSELRPGVFLAAAGMVAACALLYFTLPSRYAAPATFLLFVPSVLVSAALGGLIPGLTATVLASAMVWFLTFSPQPDQATAVSSLVFLMIGVGMSIGGGWFHAARRRMADITNHLRSVLDTVPDAVVVIDPGGIMTSFSPAAERLFGWVAHEVIGKNVSMLMPEPHQSAHDAYLERYERTGDKRVIGIGRVVTGLRRDGTTFPMELAVGETKGPNRAYTGFIRDLTERHATEARLHELQGELVHVSRLTAMGEMATTLAHELNQPLSAIANLLTGSRRLMDRGRPEDQAKVRDAIDRASDQALRAGDVIHRMREFVRRGATERDIESLAELVDDARALALIGVREGQAEVVVALDPACAFVFADRVQIQQVLVNLMRNAVEAMDGQPVRRLSVTSRRQDDGVVEVAVADTGAGVDDDFRARLFEPFMTTKAEGMGVGLSISRSIVEAHGGRIWADANPGGGTIFRFTLPPAPAAFVAEHAAGEPAAEETDQETAR</sequence>
<dbReference type="PROSITE" id="PS50112">
    <property type="entry name" value="PAS"/>
    <property type="match status" value="1"/>
</dbReference>
<dbReference type="PROSITE" id="PS50109">
    <property type="entry name" value="HIS_KIN"/>
    <property type="match status" value="1"/>
</dbReference>
<keyword evidence="8" id="KW-0902">Two-component regulatory system</keyword>
<feature type="transmembrane region" description="Helical" evidence="9">
    <location>
        <begin position="92"/>
        <end position="111"/>
    </location>
</feature>
<evidence type="ECO:0000313" key="13">
    <source>
        <dbReference type="Proteomes" id="UP000639859"/>
    </source>
</evidence>
<proteinExistence type="predicted"/>
<gene>
    <name evidence="12" type="ORF">I4Q42_00295</name>
</gene>
<evidence type="ECO:0000256" key="4">
    <source>
        <dbReference type="ARBA" id="ARBA00022679"/>
    </source>
</evidence>
<dbReference type="Proteomes" id="UP000639859">
    <property type="component" value="Unassembled WGS sequence"/>
</dbReference>
<evidence type="ECO:0000259" key="10">
    <source>
        <dbReference type="PROSITE" id="PS50109"/>
    </source>
</evidence>
<evidence type="ECO:0000256" key="9">
    <source>
        <dbReference type="SAM" id="Phobius"/>
    </source>
</evidence>
<dbReference type="SUPFAM" id="SSF55785">
    <property type="entry name" value="PYP-like sensor domain (PAS domain)"/>
    <property type="match status" value="1"/>
</dbReference>
<evidence type="ECO:0000256" key="5">
    <source>
        <dbReference type="ARBA" id="ARBA00022741"/>
    </source>
</evidence>
<feature type="transmembrane region" description="Helical" evidence="9">
    <location>
        <begin position="47"/>
        <end position="80"/>
    </location>
</feature>
<protein>
    <recommendedName>
        <fullName evidence="2">histidine kinase</fullName>
        <ecNumber evidence="2">2.7.13.3</ecNumber>
    </recommendedName>
</protein>
<dbReference type="SUPFAM" id="SSF55874">
    <property type="entry name" value="ATPase domain of HSP90 chaperone/DNA topoisomerase II/histidine kinase"/>
    <property type="match status" value="1"/>
</dbReference>
<dbReference type="EC" id="2.7.13.3" evidence="2"/>
<reference evidence="12 13" key="1">
    <citation type="submission" date="2020-11" db="EMBL/GenBank/DDBJ databases">
        <title>genome sequence of strain KACC 18849.</title>
        <authorList>
            <person name="Gao J."/>
            <person name="Zhang X."/>
        </authorList>
    </citation>
    <scope>NUCLEOTIDE SEQUENCE [LARGE SCALE GENOMIC DNA]</scope>
    <source>
        <strain evidence="12 13">KACC 18849</strain>
    </source>
</reference>
<keyword evidence="4" id="KW-0808">Transferase</keyword>
<dbReference type="PROSITE" id="PS51257">
    <property type="entry name" value="PROKAR_LIPOPROTEIN"/>
    <property type="match status" value="1"/>
</dbReference>
<dbReference type="PANTHER" id="PTHR43065:SF10">
    <property type="entry name" value="PEROXIDE STRESS-ACTIVATED HISTIDINE KINASE MAK3"/>
    <property type="match status" value="1"/>
</dbReference>
<keyword evidence="9" id="KW-0812">Transmembrane</keyword>
<dbReference type="InterPro" id="IPR005467">
    <property type="entry name" value="His_kinase_dom"/>
</dbReference>
<dbReference type="RefSeq" id="WP_198574080.1">
    <property type="nucleotide sequence ID" value="NZ_JADWOX010000001.1"/>
</dbReference>
<dbReference type="InterPro" id="IPR035965">
    <property type="entry name" value="PAS-like_dom_sf"/>
</dbReference>
<keyword evidence="9" id="KW-1133">Transmembrane helix</keyword>
<keyword evidence="6" id="KW-0418">Kinase</keyword>
<dbReference type="InterPro" id="IPR013767">
    <property type="entry name" value="PAS_fold"/>
</dbReference>
<evidence type="ECO:0000313" key="12">
    <source>
        <dbReference type="EMBL" id="MBI1682103.1"/>
    </source>
</evidence>
<dbReference type="Gene3D" id="1.10.287.130">
    <property type="match status" value="1"/>
</dbReference>
<dbReference type="SMART" id="SM00388">
    <property type="entry name" value="HisKA"/>
    <property type="match status" value="1"/>
</dbReference>
<dbReference type="Gene3D" id="6.10.250.2580">
    <property type="match status" value="1"/>
</dbReference>
<keyword evidence="7" id="KW-0067">ATP-binding</keyword>
<evidence type="ECO:0000259" key="11">
    <source>
        <dbReference type="PROSITE" id="PS50112"/>
    </source>
</evidence>
<dbReference type="NCBIfam" id="TIGR00229">
    <property type="entry name" value="sensory_box"/>
    <property type="match status" value="1"/>
</dbReference>
<organism evidence="12 13">
    <name type="scientific">Caulobacter hibisci</name>
    <dbReference type="NCBI Taxonomy" id="2035993"/>
    <lineage>
        <taxon>Bacteria</taxon>
        <taxon>Pseudomonadati</taxon>
        <taxon>Pseudomonadota</taxon>
        <taxon>Alphaproteobacteria</taxon>
        <taxon>Caulobacterales</taxon>
        <taxon>Caulobacteraceae</taxon>
        <taxon>Caulobacter</taxon>
    </lineage>
</organism>
<dbReference type="CDD" id="cd00130">
    <property type="entry name" value="PAS"/>
    <property type="match status" value="1"/>
</dbReference>
<dbReference type="InterPro" id="IPR003661">
    <property type="entry name" value="HisK_dim/P_dom"/>
</dbReference>
<dbReference type="InterPro" id="IPR003594">
    <property type="entry name" value="HATPase_dom"/>
</dbReference>
<feature type="domain" description="Histidine kinase" evidence="10">
    <location>
        <begin position="267"/>
        <end position="482"/>
    </location>
</feature>
<dbReference type="Pfam" id="PF02518">
    <property type="entry name" value="HATPase_c"/>
    <property type="match status" value="1"/>
</dbReference>
<feature type="transmembrane region" description="Helical" evidence="9">
    <location>
        <begin position="15"/>
        <end position="35"/>
    </location>
</feature>
<dbReference type="SMART" id="SM00387">
    <property type="entry name" value="HATPase_c"/>
    <property type="match status" value="1"/>
</dbReference>
<dbReference type="SUPFAM" id="SSF47384">
    <property type="entry name" value="Homodimeric domain of signal transducing histidine kinase"/>
    <property type="match status" value="1"/>
</dbReference>
<dbReference type="Pfam" id="PF00989">
    <property type="entry name" value="PAS"/>
    <property type="match status" value="1"/>
</dbReference>
<dbReference type="EMBL" id="JADWOX010000001">
    <property type="protein sequence ID" value="MBI1682103.1"/>
    <property type="molecule type" value="Genomic_DNA"/>
</dbReference>
<comment type="catalytic activity">
    <reaction evidence="1">
        <text>ATP + protein L-histidine = ADP + protein N-phospho-L-histidine.</text>
        <dbReference type="EC" id="2.7.13.3"/>
    </reaction>
</comment>
<dbReference type="PANTHER" id="PTHR43065">
    <property type="entry name" value="SENSOR HISTIDINE KINASE"/>
    <property type="match status" value="1"/>
</dbReference>
<evidence type="ECO:0000256" key="6">
    <source>
        <dbReference type="ARBA" id="ARBA00022777"/>
    </source>
</evidence>
<evidence type="ECO:0000256" key="7">
    <source>
        <dbReference type="ARBA" id="ARBA00022840"/>
    </source>
</evidence>
<dbReference type="Gene3D" id="3.30.450.20">
    <property type="entry name" value="PAS domain"/>
    <property type="match status" value="1"/>
</dbReference>
<evidence type="ECO:0000256" key="1">
    <source>
        <dbReference type="ARBA" id="ARBA00000085"/>
    </source>
</evidence>
<dbReference type="CDD" id="cd00082">
    <property type="entry name" value="HisKA"/>
    <property type="match status" value="1"/>
</dbReference>
<dbReference type="SMART" id="SM00091">
    <property type="entry name" value="PAS"/>
    <property type="match status" value="1"/>
</dbReference>
<accession>A0ABS0SRF8</accession>
<feature type="domain" description="PAS" evidence="11">
    <location>
        <begin position="121"/>
        <end position="191"/>
    </location>
</feature>
<dbReference type="InterPro" id="IPR000014">
    <property type="entry name" value="PAS"/>
</dbReference>
<name>A0ABS0SRF8_9CAUL</name>
<comment type="caution">
    <text evidence="12">The sequence shown here is derived from an EMBL/GenBank/DDBJ whole genome shotgun (WGS) entry which is preliminary data.</text>
</comment>
<dbReference type="Gene3D" id="1.20.120.620">
    <property type="entry name" value="Backbone structure of the membrane domain of e. Coli histidine kinase receptor kdpd"/>
    <property type="match status" value="1"/>
</dbReference>
<keyword evidence="9" id="KW-0472">Membrane</keyword>
<keyword evidence="3" id="KW-0597">Phosphoprotein</keyword>